<feature type="compositionally biased region" description="Basic and acidic residues" evidence="1">
    <location>
        <begin position="72"/>
        <end position="83"/>
    </location>
</feature>
<feature type="region of interest" description="Disordered" evidence="1">
    <location>
        <begin position="45"/>
        <end position="95"/>
    </location>
</feature>
<reference evidence="2 3" key="1">
    <citation type="submission" date="2005-09" db="EMBL/GenBank/DDBJ databases">
        <authorList>
            <person name="Mural R.J."/>
            <person name="Li P.W."/>
            <person name="Adams M.D."/>
            <person name="Amanatides P.G."/>
            <person name="Baden-Tillson H."/>
            <person name="Barnstead M."/>
            <person name="Chin S.H."/>
            <person name="Dew I."/>
            <person name="Evans C.A."/>
            <person name="Ferriera S."/>
            <person name="Flanigan M."/>
            <person name="Fosler C."/>
            <person name="Glodek A."/>
            <person name="Gu Z."/>
            <person name="Holt R.A."/>
            <person name="Jennings D."/>
            <person name="Kraft C.L."/>
            <person name="Lu F."/>
            <person name="Nguyen T."/>
            <person name="Nusskern D.R."/>
            <person name="Pfannkoch C.M."/>
            <person name="Sitter C."/>
            <person name="Sutton G.G."/>
            <person name="Venter J.C."/>
            <person name="Wang Z."/>
            <person name="Woodage T."/>
            <person name="Zheng X.H."/>
            <person name="Zhong F."/>
        </authorList>
    </citation>
    <scope>NUCLEOTIDE SEQUENCE [LARGE SCALE GENOMIC DNA]</scope>
    <source>
        <strain>BN</strain>
        <strain evidence="3">Sprague-Dawley</strain>
    </source>
</reference>
<dbReference type="EMBL" id="CH473978">
    <property type="protein sequence ID" value="EDM10526.1"/>
    <property type="molecule type" value="Genomic_DNA"/>
</dbReference>
<protein>
    <submittedName>
        <fullName evidence="2">RCG55228</fullName>
    </submittedName>
</protein>
<accession>A6J7Y2</accession>
<sequence>MRSGDTADSTYTTCSTNCKDKGSKMWMTIGKTTVIIYQKEIRGKKADRRYLERRNARRAAETRRAHGPSATHEPHLTPGDRKNKPPLSVWGPVSASACNPVGRILTVKHKH</sequence>
<name>A6J7Y2_RAT</name>
<evidence type="ECO:0000256" key="1">
    <source>
        <dbReference type="SAM" id="MobiDB-lite"/>
    </source>
</evidence>
<organism evidence="2 3">
    <name type="scientific">Rattus norvegicus</name>
    <name type="common">Rat</name>
    <dbReference type="NCBI Taxonomy" id="10116"/>
    <lineage>
        <taxon>Eukaryota</taxon>
        <taxon>Metazoa</taxon>
        <taxon>Chordata</taxon>
        <taxon>Craniata</taxon>
        <taxon>Vertebrata</taxon>
        <taxon>Euteleostomi</taxon>
        <taxon>Mammalia</taxon>
        <taxon>Eutheria</taxon>
        <taxon>Euarchontoglires</taxon>
        <taxon>Glires</taxon>
        <taxon>Rodentia</taxon>
        <taxon>Myomorpha</taxon>
        <taxon>Muroidea</taxon>
        <taxon>Muridae</taxon>
        <taxon>Murinae</taxon>
        <taxon>Rattus</taxon>
    </lineage>
</organism>
<dbReference type="AlphaFoldDB" id="A6J7Y2"/>
<feature type="compositionally biased region" description="Basic and acidic residues" evidence="1">
    <location>
        <begin position="45"/>
        <end position="64"/>
    </location>
</feature>
<proteinExistence type="predicted"/>
<dbReference type="Proteomes" id="UP000234681">
    <property type="component" value="Chromosome 5"/>
</dbReference>
<gene>
    <name evidence="2" type="ORF">rCG_55228</name>
</gene>
<evidence type="ECO:0000313" key="3">
    <source>
        <dbReference type="Proteomes" id="UP000234681"/>
    </source>
</evidence>
<evidence type="ECO:0000313" key="2">
    <source>
        <dbReference type="EMBL" id="EDM10526.1"/>
    </source>
</evidence>